<proteinExistence type="predicted"/>
<sequence length="157" mass="17612">MFAYAAAAPPAGELFPVRERADRPKSLDLSLKIKTALGKALKECPHRNAYEVAAAMSELLGREITADALYAYTAPAKPEHEISLLRFVAFVRVTGAWWLWDELVEDDGLIVMQGREAHLAQLGLLQQHRQSIEEQIKALQRELKERPVTVAPRRGSR</sequence>
<name>A0A9X4XSG8_9BRAD</name>
<evidence type="ECO:0000313" key="1">
    <source>
        <dbReference type="EMBL" id="MTW19124.1"/>
    </source>
</evidence>
<dbReference type="Proteomes" id="UP000438991">
    <property type="component" value="Unassembled WGS sequence"/>
</dbReference>
<accession>A0A9X4XSG8</accession>
<dbReference type="AlphaFoldDB" id="A0A9X4XSG8"/>
<comment type="caution">
    <text evidence="1">The sequence shown here is derived from an EMBL/GenBank/DDBJ whole genome shotgun (WGS) entry which is preliminary data.</text>
</comment>
<dbReference type="EMBL" id="WNKV01000024">
    <property type="protein sequence ID" value="MTW19124.1"/>
    <property type="molecule type" value="Genomic_DNA"/>
</dbReference>
<reference evidence="1 2" key="1">
    <citation type="submission" date="2019-11" db="EMBL/GenBank/DDBJ databases">
        <title>Whole-genome sequence of Rhodoplanes serenus DSM 18633, type strain.</title>
        <authorList>
            <person name="Kyndt J.A."/>
            <person name="Meyer T.E."/>
        </authorList>
    </citation>
    <scope>NUCLEOTIDE SEQUENCE [LARGE SCALE GENOMIC DNA]</scope>
    <source>
        <strain evidence="1 2">DSM 18633</strain>
    </source>
</reference>
<gene>
    <name evidence="1" type="ORF">GJ689_23270</name>
</gene>
<protein>
    <submittedName>
        <fullName evidence="1">Uncharacterized protein</fullName>
    </submittedName>
</protein>
<organism evidence="1 2">
    <name type="scientific">Rhodoplanes serenus</name>
    <dbReference type="NCBI Taxonomy" id="200615"/>
    <lineage>
        <taxon>Bacteria</taxon>
        <taxon>Pseudomonadati</taxon>
        <taxon>Pseudomonadota</taxon>
        <taxon>Alphaproteobacteria</taxon>
        <taxon>Hyphomicrobiales</taxon>
        <taxon>Nitrobacteraceae</taxon>
        <taxon>Rhodoplanes</taxon>
    </lineage>
</organism>
<evidence type="ECO:0000313" key="2">
    <source>
        <dbReference type="Proteomes" id="UP000438991"/>
    </source>
</evidence>